<evidence type="ECO:0000256" key="6">
    <source>
        <dbReference type="ARBA" id="ARBA00022801"/>
    </source>
</evidence>
<dbReference type="GO" id="GO:0030145">
    <property type="term" value="F:manganese ion binding"/>
    <property type="evidence" value="ECO:0007669"/>
    <property type="project" value="InterPro"/>
</dbReference>
<sequence length="587" mass="61981">MHLMLVSLLSLSTLMFSPARSFAAGGSSNLLRRSLISADTFRFQPSNTRLFTTRGGANQNDDSFPTWTFKEPCKTMDINDFPSTTISFVNSASSSSNSLKVSLVYGAEEESDTPFSLPDDTDDAIKGIFNMHSEDFKNGTAAGASLPVITLPSNSKLTLISLGSSRSSSGHASAASKLASSLAALASTHKPDTITITAPEAFTKDVKAMKTFTTNFYASLYTDNRYRFGDNAKNPFSKLETVEFVTSSSSSSSSAAAVTLGTALETGASLTRDLVNSPPNVLNPLSMASVAKKIAQESGGCMKCKVMDAKECEAMGMGAYLGVARGSETEPQFIHLTYTPPNKSNIKKKLAVVGKGLTFDAGGYNIKIAMMELMKFDMGGSGATLGAAKACSLLKPENVEVHFIIASCENMINEKAMRPGDILTASNGKTIEVLNTDAEGRLTLADALVYADKTVGADKIIDLATLTGACMIALGDGVAGVWSSDDDLAKALTEGASGESGDKTWRMPLEASYNDQLKSKIADMTNLGGKYGGAITAALFLQNFVDKKKPYAHIDIAGPVWDGKKGGATGFGAKLVSEWLLAEDKAE</sequence>
<feature type="chain" id="PRO_5040995634" description="leucyl aminopeptidase" evidence="7">
    <location>
        <begin position="20"/>
        <end position="587"/>
    </location>
</feature>
<dbReference type="PROSITE" id="PS00631">
    <property type="entry name" value="CYTOSOL_AP"/>
    <property type="match status" value="1"/>
</dbReference>
<dbReference type="EC" id="3.4.11.1" evidence="3"/>
<comment type="catalytic activity">
    <reaction evidence="1">
        <text>Release of an N-terminal amino acid, Xaa-|-Yaa-, in which Xaa is preferably Leu, but may be other amino acids including Pro although not Arg or Lys, and Yaa may be Pro. Amino acid amides and methyl esters are also readily hydrolyzed, but rates on arylamides are exceedingly low.</text>
        <dbReference type="EC" id="3.4.11.1"/>
    </reaction>
</comment>
<reference evidence="10" key="1">
    <citation type="journal article" date="2023" name="Commun. Biol.">
        <title>Genome analysis of Parmales, the sister group of diatoms, reveals the evolutionary specialization of diatoms from phago-mixotrophs to photoautotrophs.</title>
        <authorList>
            <person name="Ban H."/>
            <person name="Sato S."/>
            <person name="Yoshikawa S."/>
            <person name="Yamada K."/>
            <person name="Nakamura Y."/>
            <person name="Ichinomiya M."/>
            <person name="Sato N."/>
            <person name="Blanc-Mathieu R."/>
            <person name="Endo H."/>
            <person name="Kuwata A."/>
            <person name="Ogata H."/>
        </authorList>
    </citation>
    <scope>NUCLEOTIDE SEQUENCE [LARGE SCALE GENOMIC DNA]</scope>
    <source>
        <strain evidence="10">NIES 3700</strain>
    </source>
</reference>
<name>A0A9W7A1P8_9STRA</name>
<evidence type="ECO:0000256" key="4">
    <source>
        <dbReference type="ARBA" id="ARBA00022438"/>
    </source>
</evidence>
<dbReference type="InterPro" id="IPR023042">
    <property type="entry name" value="Peptidase_M17_leu_NH2_pept"/>
</dbReference>
<dbReference type="SUPFAM" id="SSF53187">
    <property type="entry name" value="Zn-dependent exopeptidases"/>
    <property type="match status" value="1"/>
</dbReference>
<evidence type="ECO:0000259" key="8">
    <source>
        <dbReference type="PROSITE" id="PS00631"/>
    </source>
</evidence>
<dbReference type="OrthoDB" id="412814at2759"/>
<keyword evidence="6" id="KW-0378">Hydrolase</keyword>
<dbReference type="EMBL" id="BRXW01000507">
    <property type="protein sequence ID" value="GMH61312.1"/>
    <property type="molecule type" value="Genomic_DNA"/>
</dbReference>
<evidence type="ECO:0000256" key="7">
    <source>
        <dbReference type="SAM" id="SignalP"/>
    </source>
</evidence>
<evidence type="ECO:0000256" key="5">
    <source>
        <dbReference type="ARBA" id="ARBA00022670"/>
    </source>
</evidence>
<accession>A0A9W7A1P8</accession>
<dbReference type="InterPro" id="IPR000819">
    <property type="entry name" value="Peptidase_M17_C"/>
</dbReference>
<comment type="similarity">
    <text evidence="2">Belongs to the peptidase M17 family.</text>
</comment>
<evidence type="ECO:0000313" key="9">
    <source>
        <dbReference type="EMBL" id="GMH61312.1"/>
    </source>
</evidence>
<organism evidence="9 10">
    <name type="scientific">Triparma laevis f. longispina</name>
    <dbReference type="NCBI Taxonomy" id="1714387"/>
    <lineage>
        <taxon>Eukaryota</taxon>
        <taxon>Sar</taxon>
        <taxon>Stramenopiles</taxon>
        <taxon>Ochrophyta</taxon>
        <taxon>Bolidophyceae</taxon>
        <taxon>Parmales</taxon>
        <taxon>Triparmaceae</taxon>
        <taxon>Triparma</taxon>
    </lineage>
</organism>
<dbReference type="GO" id="GO:0005737">
    <property type="term" value="C:cytoplasm"/>
    <property type="evidence" value="ECO:0007669"/>
    <property type="project" value="InterPro"/>
</dbReference>
<dbReference type="NCBIfam" id="NF002076">
    <property type="entry name" value="PRK00913.2-3"/>
    <property type="match status" value="1"/>
</dbReference>
<dbReference type="AlphaFoldDB" id="A0A9W7A1P8"/>
<feature type="domain" description="Cytosol aminopeptidase" evidence="8">
    <location>
        <begin position="435"/>
        <end position="442"/>
    </location>
</feature>
<dbReference type="GO" id="GO:0070006">
    <property type="term" value="F:metalloaminopeptidase activity"/>
    <property type="evidence" value="ECO:0007669"/>
    <property type="project" value="InterPro"/>
</dbReference>
<feature type="signal peptide" evidence="7">
    <location>
        <begin position="1"/>
        <end position="19"/>
    </location>
</feature>
<dbReference type="Pfam" id="PF00883">
    <property type="entry name" value="Peptidase_M17"/>
    <property type="match status" value="1"/>
</dbReference>
<gene>
    <name evidence="9" type="ORF">TrLO_g8717</name>
</gene>
<dbReference type="CDD" id="cd00433">
    <property type="entry name" value="Peptidase_M17"/>
    <property type="match status" value="1"/>
</dbReference>
<evidence type="ECO:0000256" key="3">
    <source>
        <dbReference type="ARBA" id="ARBA00012565"/>
    </source>
</evidence>
<dbReference type="GO" id="GO:0006508">
    <property type="term" value="P:proteolysis"/>
    <property type="evidence" value="ECO:0007669"/>
    <property type="project" value="UniProtKB-KW"/>
</dbReference>
<dbReference type="InterPro" id="IPR011356">
    <property type="entry name" value="Leucine_aapep/pepB"/>
</dbReference>
<proteinExistence type="inferred from homology"/>
<evidence type="ECO:0000256" key="2">
    <source>
        <dbReference type="ARBA" id="ARBA00009528"/>
    </source>
</evidence>
<dbReference type="Proteomes" id="UP001165122">
    <property type="component" value="Unassembled WGS sequence"/>
</dbReference>
<dbReference type="PANTHER" id="PTHR11963:SF23">
    <property type="entry name" value="CYTOSOL AMINOPEPTIDASE"/>
    <property type="match status" value="1"/>
</dbReference>
<evidence type="ECO:0000256" key="1">
    <source>
        <dbReference type="ARBA" id="ARBA00000135"/>
    </source>
</evidence>
<comment type="caution">
    <text evidence="9">The sequence shown here is derived from an EMBL/GenBank/DDBJ whole genome shotgun (WGS) entry which is preliminary data.</text>
</comment>
<protein>
    <recommendedName>
        <fullName evidence="3">leucyl aminopeptidase</fullName>
        <ecNumber evidence="3">3.4.11.1</ecNumber>
    </recommendedName>
</protein>
<keyword evidence="5" id="KW-0645">Protease</keyword>
<keyword evidence="7" id="KW-0732">Signal</keyword>
<dbReference type="Gene3D" id="3.40.630.10">
    <property type="entry name" value="Zn peptidases"/>
    <property type="match status" value="1"/>
</dbReference>
<dbReference type="PRINTS" id="PR00481">
    <property type="entry name" value="LAMNOPPTDASE"/>
</dbReference>
<dbReference type="PANTHER" id="PTHR11963">
    <property type="entry name" value="LEUCINE AMINOPEPTIDASE-RELATED"/>
    <property type="match status" value="1"/>
</dbReference>
<evidence type="ECO:0000313" key="10">
    <source>
        <dbReference type="Proteomes" id="UP001165122"/>
    </source>
</evidence>
<dbReference type="InterPro" id="IPR043472">
    <property type="entry name" value="Macro_dom-like"/>
</dbReference>
<keyword evidence="4" id="KW-0031">Aminopeptidase</keyword>
<dbReference type="HAMAP" id="MF_00181">
    <property type="entry name" value="Cytosol_peptidase_M17"/>
    <property type="match status" value="1"/>
</dbReference>
<keyword evidence="10" id="KW-1185">Reference proteome</keyword>
<dbReference type="Gene3D" id="3.40.220.10">
    <property type="entry name" value="Leucine Aminopeptidase, subunit E, domain 1"/>
    <property type="match status" value="1"/>
</dbReference>